<sequence>MKEAHREAKQNADDIVELQGERDHGQGGSEEGTLRPTFTPKSTKLPKGAKLSDGINPTFKS</sequence>
<reference evidence="3" key="1">
    <citation type="journal article" date="2015" name="Genome Announc.">
        <title>Genome sequence of the AIDS-associated pathogen Penicillium marneffei (ATCC18224) and its near taxonomic relative Talaromyces stipitatus (ATCC10500).</title>
        <authorList>
            <person name="Nierman W.C."/>
            <person name="Fedorova-Abrams N.D."/>
            <person name="Andrianopoulos A."/>
        </authorList>
    </citation>
    <scope>NUCLEOTIDE SEQUENCE [LARGE SCALE GENOMIC DNA]</scope>
    <source>
        <strain evidence="3">ATCC 10500 / CBS 375.48 / QM 6759 / NRRL 1006</strain>
    </source>
</reference>
<organism evidence="2 3">
    <name type="scientific">Talaromyces stipitatus (strain ATCC 10500 / CBS 375.48 / QM 6759 / NRRL 1006)</name>
    <name type="common">Penicillium stipitatum</name>
    <dbReference type="NCBI Taxonomy" id="441959"/>
    <lineage>
        <taxon>Eukaryota</taxon>
        <taxon>Fungi</taxon>
        <taxon>Dikarya</taxon>
        <taxon>Ascomycota</taxon>
        <taxon>Pezizomycotina</taxon>
        <taxon>Eurotiomycetes</taxon>
        <taxon>Eurotiomycetidae</taxon>
        <taxon>Eurotiales</taxon>
        <taxon>Trichocomaceae</taxon>
        <taxon>Talaromyces</taxon>
        <taxon>Talaromyces sect. Talaromyces</taxon>
    </lineage>
</organism>
<dbReference type="RefSeq" id="XP_002486409.1">
    <property type="nucleotide sequence ID" value="XM_002486364.1"/>
</dbReference>
<dbReference type="Proteomes" id="UP000001745">
    <property type="component" value="Unassembled WGS sequence"/>
</dbReference>
<feature type="region of interest" description="Disordered" evidence="1">
    <location>
        <begin position="1"/>
        <end position="61"/>
    </location>
</feature>
<accession>B8MNT2</accession>
<dbReference type="PhylomeDB" id="B8MNT2"/>
<protein>
    <submittedName>
        <fullName evidence="2">Uncharacterized protein</fullName>
    </submittedName>
</protein>
<dbReference type="EMBL" id="EQ962658">
    <property type="protein sequence ID" value="EED14171.1"/>
    <property type="molecule type" value="Genomic_DNA"/>
</dbReference>
<evidence type="ECO:0000313" key="3">
    <source>
        <dbReference type="Proteomes" id="UP000001745"/>
    </source>
</evidence>
<dbReference type="InParanoid" id="B8MNT2"/>
<dbReference type="GeneID" id="8103093"/>
<evidence type="ECO:0000256" key="1">
    <source>
        <dbReference type="SAM" id="MobiDB-lite"/>
    </source>
</evidence>
<dbReference type="VEuPathDB" id="FungiDB:TSTA_103900"/>
<proteinExistence type="predicted"/>
<dbReference type="AlphaFoldDB" id="B8MNT2"/>
<keyword evidence="3" id="KW-1185">Reference proteome</keyword>
<evidence type="ECO:0000313" key="2">
    <source>
        <dbReference type="EMBL" id="EED14171.1"/>
    </source>
</evidence>
<name>B8MNT2_TALSN</name>
<dbReference type="HOGENOM" id="CLU_2924300_0_0_1"/>
<feature type="compositionally biased region" description="Basic and acidic residues" evidence="1">
    <location>
        <begin position="1"/>
        <end position="12"/>
    </location>
</feature>
<dbReference type="OrthoDB" id="4486039at2759"/>
<gene>
    <name evidence="2" type="ORF">TSTA_103900</name>
</gene>